<keyword evidence="2" id="KW-1185">Reference proteome</keyword>
<gene>
    <name evidence="1" type="ORF">QEH59_09880</name>
</gene>
<accession>A0ABU1AJB6</accession>
<evidence type="ECO:0000313" key="1">
    <source>
        <dbReference type="EMBL" id="MDQ8194734.1"/>
    </source>
</evidence>
<evidence type="ECO:0000313" key="2">
    <source>
        <dbReference type="Proteomes" id="UP001243717"/>
    </source>
</evidence>
<protein>
    <recommendedName>
        <fullName evidence="3">TIR domain-containing protein</fullName>
    </recommendedName>
</protein>
<reference evidence="1 2" key="1">
    <citation type="submission" date="2023-04" db="EMBL/GenBank/DDBJ databases">
        <title>A novel bacteria isolated from coastal sediment.</title>
        <authorList>
            <person name="Liu X.-J."/>
            <person name="Du Z.-J."/>
        </authorList>
    </citation>
    <scope>NUCLEOTIDE SEQUENCE [LARGE SCALE GENOMIC DNA]</scope>
    <source>
        <strain evidence="1 2">SDUM461004</strain>
    </source>
</reference>
<dbReference type="RefSeq" id="WP_308985201.1">
    <property type="nucleotide sequence ID" value="NZ_JARXIC010000013.1"/>
</dbReference>
<proteinExistence type="predicted"/>
<sequence>MNLFISWSKAESCDVARALKEFIFSVFDTQIISFVSTKDISAGEGPFHRIRTELSNADFGIGIIGDQNASEPWIQFEAGALSLSDRCKSYVPLLLKETTAEHLPSSLSSSHQAKFINEQDLLDIFKCLSTTLTSSLTDAQLEKLFYQSLGTFLEKADSAFKDHRFKMDSSLSSDEKLTELLSMSRFFLRNLSMSSDFSEVSQQRRLMILLYMPISDLTVFQENEVLLTQLLSNNIYDVGGIISKSEEELLVLGYSREEINLICSELERLGLSLGMKLSDRLWQGERHFYSL</sequence>
<organism evidence="1 2">
    <name type="scientific">Thalassobacterium sedimentorum</name>
    <dbReference type="NCBI Taxonomy" id="3041258"/>
    <lineage>
        <taxon>Bacteria</taxon>
        <taxon>Pseudomonadati</taxon>
        <taxon>Verrucomicrobiota</taxon>
        <taxon>Opitutia</taxon>
        <taxon>Puniceicoccales</taxon>
        <taxon>Coraliomargaritaceae</taxon>
        <taxon>Thalassobacterium</taxon>
    </lineage>
</organism>
<name>A0ABU1AJB6_9BACT</name>
<comment type="caution">
    <text evidence="1">The sequence shown here is derived from an EMBL/GenBank/DDBJ whole genome shotgun (WGS) entry which is preliminary data.</text>
</comment>
<evidence type="ECO:0008006" key="3">
    <source>
        <dbReference type="Google" id="ProtNLM"/>
    </source>
</evidence>
<dbReference type="Gene3D" id="3.40.50.10140">
    <property type="entry name" value="Toll/interleukin-1 receptor homology (TIR) domain"/>
    <property type="match status" value="1"/>
</dbReference>
<dbReference type="Proteomes" id="UP001243717">
    <property type="component" value="Unassembled WGS sequence"/>
</dbReference>
<dbReference type="EMBL" id="JARXIC010000013">
    <property type="protein sequence ID" value="MDQ8194734.1"/>
    <property type="molecule type" value="Genomic_DNA"/>
</dbReference>
<dbReference type="InterPro" id="IPR035897">
    <property type="entry name" value="Toll_tir_struct_dom_sf"/>
</dbReference>